<dbReference type="GO" id="GO:0005840">
    <property type="term" value="C:ribosome"/>
    <property type="evidence" value="ECO:0007669"/>
    <property type="project" value="UniProtKB-KW"/>
</dbReference>
<evidence type="ECO:0000313" key="5">
    <source>
        <dbReference type="EMBL" id="RLG69912.1"/>
    </source>
</evidence>
<protein>
    <recommendedName>
        <fullName evidence="4">30S ribosomal protein S17e</fullName>
    </recommendedName>
</protein>
<proteinExistence type="inferred from homology"/>
<dbReference type="SUPFAM" id="SSF116820">
    <property type="entry name" value="Rps17e-like"/>
    <property type="match status" value="1"/>
</dbReference>
<evidence type="ECO:0000256" key="4">
    <source>
        <dbReference type="ARBA" id="ARBA00035394"/>
    </source>
</evidence>
<dbReference type="GO" id="GO:0003735">
    <property type="term" value="F:structural constituent of ribosome"/>
    <property type="evidence" value="ECO:0007669"/>
    <property type="project" value="InterPro"/>
</dbReference>
<comment type="similarity">
    <text evidence="1">Belongs to the eukaryotic ribosomal protein eS17 family.</text>
</comment>
<dbReference type="Proteomes" id="UP000278031">
    <property type="component" value="Unassembled WGS sequence"/>
</dbReference>
<evidence type="ECO:0000256" key="1">
    <source>
        <dbReference type="ARBA" id="ARBA00010444"/>
    </source>
</evidence>
<evidence type="ECO:0000256" key="2">
    <source>
        <dbReference type="ARBA" id="ARBA00022980"/>
    </source>
</evidence>
<accession>A0A497JG44</accession>
<dbReference type="GO" id="GO:1990904">
    <property type="term" value="C:ribonucleoprotein complex"/>
    <property type="evidence" value="ECO:0007669"/>
    <property type="project" value="UniProtKB-KW"/>
</dbReference>
<keyword evidence="3" id="KW-0687">Ribonucleoprotein</keyword>
<dbReference type="Pfam" id="PF00833">
    <property type="entry name" value="Ribosomal_S17e"/>
    <property type="match status" value="1"/>
</dbReference>
<dbReference type="Gene3D" id="1.10.60.20">
    <property type="entry name" value="Ribosomal protein S17e-like"/>
    <property type="match status" value="1"/>
</dbReference>
<dbReference type="InterPro" id="IPR036401">
    <property type="entry name" value="Ribosomal_eS17_sf"/>
</dbReference>
<reference evidence="5 6" key="1">
    <citation type="submission" date="2018-06" db="EMBL/GenBank/DDBJ databases">
        <title>Extensive metabolic versatility and redundancy in microbially diverse, dynamic hydrothermal sediments.</title>
        <authorList>
            <person name="Dombrowski N."/>
            <person name="Teske A."/>
            <person name="Baker B.J."/>
        </authorList>
    </citation>
    <scope>NUCLEOTIDE SEQUENCE [LARGE SCALE GENOMIC DNA]</scope>
    <source>
        <strain evidence="5">B51_G17</strain>
    </source>
</reference>
<sequence length="65" mass="7493">MGRAVPKLIKRRAHQLLSLMPDKFSNNFENNKKVLDEILKKLPVAISDHDKNLMAGYITRLMDKS</sequence>
<dbReference type="InterPro" id="IPR001210">
    <property type="entry name" value="Ribosomal_eS17"/>
</dbReference>
<dbReference type="EMBL" id="QMWP01000097">
    <property type="protein sequence ID" value="RLG69912.1"/>
    <property type="molecule type" value="Genomic_DNA"/>
</dbReference>
<comment type="caution">
    <text evidence="5">The sequence shown here is derived from an EMBL/GenBank/DDBJ whole genome shotgun (WGS) entry which is preliminary data.</text>
</comment>
<organism evidence="5 6">
    <name type="scientific">Candidatus Iainarchaeum sp</name>
    <dbReference type="NCBI Taxonomy" id="3101447"/>
    <lineage>
        <taxon>Archaea</taxon>
        <taxon>Candidatus Iainarchaeota</taxon>
        <taxon>Candidatus Iainarchaeia</taxon>
        <taxon>Candidatus Iainarchaeales</taxon>
        <taxon>Candidatus Iainarchaeaceae</taxon>
        <taxon>Candidatus Iainarchaeum</taxon>
    </lineage>
</organism>
<evidence type="ECO:0000256" key="3">
    <source>
        <dbReference type="ARBA" id="ARBA00023274"/>
    </source>
</evidence>
<dbReference type="GO" id="GO:0006412">
    <property type="term" value="P:translation"/>
    <property type="evidence" value="ECO:0007669"/>
    <property type="project" value="InterPro"/>
</dbReference>
<dbReference type="AlphaFoldDB" id="A0A497JG44"/>
<keyword evidence="2 5" id="KW-0689">Ribosomal protein</keyword>
<name>A0A497JG44_9ARCH</name>
<gene>
    <name evidence="5" type="ORF">DRO04_02660</name>
</gene>
<evidence type="ECO:0000313" key="6">
    <source>
        <dbReference type="Proteomes" id="UP000278031"/>
    </source>
</evidence>